<dbReference type="GeneID" id="95615474"/>
<evidence type="ECO:0000259" key="1">
    <source>
        <dbReference type="Pfam" id="PF12680"/>
    </source>
</evidence>
<reference evidence="2 3" key="1">
    <citation type="submission" date="2017-09" db="EMBL/GenBank/DDBJ databases">
        <authorList>
            <person name="Lee N."/>
            <person name="Cho B.-K."/>
        </authorList>
    </citation>
    <scope>NUCLEOTIDE SEQUENCE [LARGE SCALE GENOMIC DNA]</scope>
    <source>
        <strain evidence="2 3">ATCC 27476</strain>
    </source>
</reference>
<name>A0A5J6JH58_STRVI</name>
<dbReference type="SUPFAM" id="SSF54427">
    <property type="entry name" value="NTF2-like"/>
    <property type="match status" value="1"/>
</dbReference>
<dbReference type="Gene3D" id="3.10.450.50">
    <property type="match status" value="1"/>
</dbReference>
<evidence type="ECO:0000313" key="2">
    <source>
        <dbReference type="EMBL" id="QEV49353.1"/>
    </source>
</evidence>
<sequence>MTTSAEAEAVVRAAYHAAEGSVLDVEGFKNLFTEDGVFNNVVAGEVYRGEHLGDMVTVMGQLLPDVHRELHRFHVTDDLVTVELTIEGTFGGPFPTPAGVIPPNGAKLSIPTADFWYLKDGKIKEFNCYVGVSVMLAQLGVHPDFAGAVAATTTTTTAR</sequence>
<accession>A0A5J6JH58</accession>
<evidence type="ECO:0000313" key="3">
    <source>
        <dbReference type="Proteomes" id="UP000325563"/>
    </source>
</evidence>
<keyword evidence="3" id="KW-1185">Reference proteome</keyword>
<proteinExistence type="predicted"/>
<gene>
    <name evidence="2" type="ORF">CP980_33610</name>
</gene>
<dbReference type="Pfam" id="PF12680">
    <property type="entry name" value="SnoaL_2"/>
    <property type="match status" value="1"/>
</dbReference>
<dbReference type="RefSeq" id="WP_132760788.1">
    <property type="nucleotide sequence ID" value="NZ_BNBW01000006.1"/>
</dbReference>
<protein>
    <submittedName>
        <fullName evidence="2">Nuclear transport factor 2 family protein</fullName>
    </submittedName>
</protein>
<feature type="domain" description="SnoaL-like" evidence="1">
    <location>
        <begin position="24"/>
        <end position="125"/>
    </location>
</feature>
<dbReference type="InterPro" id="IPR037401">
    <property type="entry name" value="SnoaL-like"/>
</dbReference>
<dbReference type="AlphaFoldDB" id="A0A5J6JH58"/>
<dbReference type="InterPro" id="IPR032710">
    <property type="entry name" value="NTF2-like_dom_sf"/>
</dbReference>
<organism evidence="2 3">
    <name type="scientific">Streptomyces vinaceus</name>
    <dbReference type="NCBI Taxonomy" id="1960"/>
    <lineage>
        <taxon>Bacteria</taxon>
        <taxon>Bacillati</taxon>
        <taxon>Actinomycetota</taxon>
        <taxon>Actinomycetes</taxon>
        <taxon>Kitasatosporales</taxon>
        <taxon>Streptomycetaceae</taxon>
        <taxon>Streptomyces</taxon>
    </lineage>
</organism>
<dbReference type="EMBL" id="CP023692">
    <property type="protein sequence ID" value="QEV49353.1"/>
    <property type="molecule type" value="Genomic_DNA"/>
</dbReference>
<dbReference type="KEGG" id="svn:CP980_33610"/>
<dbReference type="Proteomes" id="UP000325563">
    <property type="component" value="Chromosome"/>
</dbReference>